<feature type="domain" description="ATP-grasp" evidence="2">
    <location>
        <begin position="268"/>
        <end position="316"/>
    </location>
</feature>
<dbReference type="GO" id="GO:0005524">
    <property type="term" value="F:ATP binding"/>
    <property type="evidence" value="ECO:0007669"/>
    <property type="project" value="UniProtKB-UniRule"/>
</dbReference>
<keyword evidence="1" id="KW-0067">ATP-binding</keyword>
<proteinExistence type="predicted"/>
<dbReference type="AlphaFoldDB" id="A0A849VUC2"/>
<keyword evidence="1" id="KW-0547">Nucleotide-binding</keyword>
<dbReference type="PIRSF" id="PIRSF016817">
    <property type="entry name" value="UCP016817_carboligase"/>
    <property type="match status" value="1"/>
</dbReference>
<organism evidence="3 4">
    <name type="scientific">Phyllobacterium pellucidum</name>
    <dbReference type="NCBI Taxonomy" id="2740464"/>
    <lineage>
        <taxon>Bacteria</taxon>
        <taxon>Pseudomonadati</taxon>
        <taxon>Pseudomonadota</taxon>
        <taxon>Alphaproteobacteria</taxon>
        <taxon>Hyphomicrobiales</taxon>
        <taxon>Phyllobacteriaceae</taxon>
        <taxon>Phyllobacterium</taxon>
    </lineage>
</organism>
<dbReference type="Pfam" id="PF02655">
    <property type="entry name" value="ATP-grasp_3"/>
    <property type="match status" value="1"/>
</dbReference>
<evidence type="ECO:0000256" key="1">
    <source>
        <dbReference type="PROSITE-ProRule" id="PRU00409"/>
    </source>
</evidence>
<dbReference type="GO" id="GO:0046872">
    <property type="term" value="F:metal ion binding"/>
    <property type="evidence" value="ECO:0007669"/>
    <property type="project" value="InterPro"/>
</dbReference>
<dbReference type="Gene3D" id="3.30.470.20">
    <property type="entry name" value="ATP-grasp fold, B domain"/>
    <property type="match status" value="1"/>
</dbReference>
<comment type="caution">
    <text evidence="3">The sequence shown here is derived from an EMBL/GenBank/DDBJ whole genome shotgun (WGS) entry which is preliminary data.</text>
</comment>
<evidence type="ECO:0000313" key="3">
    <source>
        <dbReference type="EMBL" id="NTS33578.1"/>
    </source>
</evidence>
<sequence>MISGTLSHLLANLPNNAAILIAAISGRSLAAAARRAGLRPLVADLFNDADTLKLAERAVKLRGSLEAGIDPHAIVETLAGLAGEAQPVALVYGSGFERRPEMLEAISKRFSLGGNTADSVRLVKEPASLASLCHEFSIPHPEIRFDNPLEATGWLTKLGGGAGGSHVKRLNGHNVIQPPLPVTEGSRFEHNSPQMGHYFQRFVEGKNLSALFLADATTAHIVGFSRQWPSPHPGAPFRYGGAVRLRRYDRGKALQIEAWLSTLTQRAGLVGLCSADFIEAENGLSLIEINPRPGATLDIFDSDATPLLREHLRAVAGASITVPAYRGSAASAIAYTNRPIRAFPPVDWPAMTADHQTSGTALGAGDPVCTVFASASSAAAAERAVRHRVRTLAINWEEDFA</sequence>
<keyword evidence="4" id="KW-1185">Reference proteome</keyword>
<dbReference type="InterPro" id="IPR003806">
    <property type="entry name" value="ATP-grasp_PylC-type"/>
</dbReference>
<dbReference type="PROSITE" id="PS50975">
    <property type="entry name" value="ATP_GRASP"/>
    <property type="match status" value="1"/>
</dbReference>
<dbReference type="InterPro" id="IPR016677">
    <property type="entry name" value="UCP016817_carboligase"/>
</dbReference>
<accession>A0A849VUC2</accession>
<evidence type="ECO:0000259" key="2">
    <source>
        <dbReference type="PROSITE" id="PS50975"/>
    </source>
</evidence>
<reference evidence="3 4" key="1">
    <citation type="submission" date="2020-05" db="EMBL/GenBank/DDBJ databases">
        <authorList>
            <person name="Kim M.K."/>
        </authorList>
    </citation>
    <scope>NUCLEOTIDE SEQUENCE [LARGE SCALE GENOMIC DNA]</scope>
    <source>
        <strain evidence="3 4">BT25</strain>
    </source>
</reference>
<dbReference type="SUPFAM" id="SSF56059">
    <property type="entry name" value="Glutathione synthetase ATP-binding domain-like"/>
    <property type="match status" value="1"/>
</dbReference>
<gene>
    <name evidence="3" type="ORF">HQ945_20170</name>
</gene>
<evidence type="ECO:0000313" key="4">
    <source>
        <dbReference type="Proteomes" id="UP000550508"/>
    </source>
</evidence>
<name>A0A849VUC2_9HYPH</name>
<dbReference type="EMBL" id="JABUMX010000006">
    <property type="protein sequence ID" value="NTS33578.1"/>
    <property type="molecule type" value="Genomic_DNA"/>
</dbReference>
<dbReference type="InterPro" id="IPR011761">
    <property type="entry name" value="ATP-grasp"/>
</dbReference>
<dbReference type="Proteomes" id="UP000550508">
    <property type="component" value="Unassembled WGS sequence"/>
</dbReference>
<protein>
    <submittedName>
        <fullName evidence="3">ATP-grasp domain-containing protein</fullName>
    </submittedName>
</protein>